<feature type="domain" description="MmgE/PrpD N-terminal" evidence="2">
    <location>
        <begin position="29"/>
        <end position="269"/>
    </location>
</feature>
<dbReference type="Pfam" id="PF19305">
    <property type="entry name" value="MmgE_PrpD_C"/>
    <property type="match status" value="1"/>
</dbReference>
<comment type="caution">
    <text evidence="4">The sequence shown here is derived from an EMBL/GenBank/DDBJ whole genome shotgun (WGS) entry which is preliminary data.</text>
</comment>
<accession>A0A549YJI9</accession>
<protein>
    <submittedName>
        <fullName evidence="4">MmgE/PrpD family protein</fullName>
    </submittedName>
</protein>
<name>A0A549YJI9_9BACI</name>
<evidence type="ECO:0000313" key="5">
    <source>
        <dbReference type="Proteomes" id="UP000319280"/>
    </source>
</evidence>
<dbReference type="InterPro" id="IPR045336">
    <property type="entry name" value="MmgE_PrpD_N"/>
</dbReference>
<dbReference type="PANTHER" id="PTHR16943:SF8">
    <property type="entry name" value="2-METHYLCITRATE DEHYDRATASE"/>
    <property type="match status" value="1"/>
</dbReference>
<dbReference type="AlphaFoldDB" id="A0A549YJI9"/>
<dbReference type="GO" id="GO:0016829">
    <property type="term" value="F:lyase activity"/>
    <property type="evidence" value="ECO:0007669"/>
    <property type="project" value="InterPro"/>
</dbReference>
<dbReference type="Gene3D" id="3.30.1330.120">
    <property type="entry name" value="2-methylcitrate dehydratase PrpD"/>
    <property type="match status" value="1"/>
</dbReference>
<dbReference type="InterPro" id="IPR042188">
    <property type="entry name" value="MmgE/PrpD_sf_2"/>
</dbReference>
<dbReference type="InterPro" id="IPR036148">
    <property type="entry name" value="MmgE/PrpD_sf"/>
</dbReference>
<keyword evidence="5" id="KW-1185">Reference proteome</keyword>
<dbReference type="InterPro" id="IPR005656">
    <property type="entry name" value="MmgE_PrpD"/>
</dbReference>
<dbReference type="Pfam" id="PF03972">
    <property type="entry name" value="MmgE_PrpD_N"/>
    <property type="match status" value="1"/>
</dbReference>
<dbReference type="Proteomes" id="UP000319280">
    <property type="component" value="Unassembled WGS sequence"/>
</dbReference>
<dbReference type="EMBL" id="VJMZ01000001">
    <property type="protein sequence ID" value="TRM12031.1"/>
    <property type="molecule type" value="Genomic_DNA"/>
</dbReference>
<sequence>MISASPCGHKDNYSHEEVVYVSQQKTMVEKLGDWVYAASWDDLSSEAKEALKGRVLDSVGCAIGALEGAPVKSIRRLTDDLGGSPYVTLIGGGKTTPDNATFYNGAAIRYLDFNDAYLAKEETGHPSDNIAPVLAAAEYANASGEQLLLALAVAYQVQCRLSDIAPVRKNGFDHTVQGAYAAAAGAAKAMGLTAGEIANAIAIAGTGYNSLRVTRTGELSNWKGLAYPNTAMGAVHAAMLAKYGITGPREVFEGNKGFMDAIAGDFTMDWSNEDLERVTKTIVKRYNAEIHSQASIEGLLELREQERIAPEAIKSIHLTTFDVAYHIIGGGEEGDKKRIRYKEEADHSLPYMLAAAYLDGQVMPEQYEATRIKRDDIQQLLQKIDVQPSDAYSDRFPQEMACDITLETNDGRKVTIEKSDYKGFHTRPASWDVLMEKYNGLTRNVNETNAAAIASTIRGLENKNVSDLTTLLEQITVREAE</sequence>
<proteinExistence type="inferred from homology"/>
<evidence type="ECO:0000256" key="1">
    <source>
        <dbReference type="ARBA" id="ARBA00006174"/>
    </source>
</evidence>
<reference evidence="4 5" key="1">
    <citation type="submission" date="2019-07" db="EMBL/GenBank/DDBJ databases">
        <title>Genomic analysis of Lentibacillus sp. NKC851-2.</title>
        <authorList>
            <person name="Oh Y.J."/>
        </authorList>
    </citation>
    <scope>NUCLEOTIDE SEQUENCE [LARGE SCALE GENOMIC DNA]</scope>
    <source>
        <strain evidence="4 5">NKC851-2</strain>
    </source>
</reference>
<evidence type="ECO:0000313" key="4">
    <source>
        <dbReference type="EMBL" id="TRM12031.1"/>
    </source>
</evidence>
<gene>
    <name evidence="4" type="ORF">FH966_10250</name>
</gene>
<feature type="domain" description="MmgE/PrpD C-terminal" evidence="3">
    <location>
        <begin position="286"/>
        <end position="452"/>
    </location>
</feature>
<organism evidence="4 5">
    <name type="scientific">Lentibacillus cibarius</name>
    <dbReference type="NCBI Taxonomy" id="2583219"/>
    <lineage>
        <taxon>Bacteria</taxon>
        <taxon>Bacillati</taxon>
        <taxon>Bacillota</taxon>
        <taxon>Bacilli</taxon>
        <taxon>Bacillales</taxon>
        <taxon>Bacillaceae</taxon>
        <taxon>Lentibacillus</taxon>
    </lineage>
</organism>
<evidence type="ECO:0000259" key="3">
    <source>
        <dbReference type="Pfam" id="PF19305"/>
    </source>
</evidence>
<evidence type="ECO:0000259" key="2">
    <source>
        <dbReference type="Pfam" id="PF03972"/>
    </source>
</evidence>
<dbReference type="InterPro" id="IPR042183">
    <property type="entry name" value="MmgE/PrpD_sf_1"/>
</dbReference>
<dbReference type="Gene3D" id="1.10.4100.10">
    <property type="entry name" value="2-methylcitrate dehydratase PrpD"/>
    <property type="match status" value="1"/>
</dbReference>
<dbReference type="InterPro" id="IPR045337">
    <property type="entry name" value="MmgE_PrpD_C"/>
</dbReference>
<dbReference type="SUPFAM" id="SSF103378">
    <property type="entry name" value="2-methylcitrate dehydratase PrpD"/>
    <property type="match status" value="1"/>
</dbReference>
<comment type="similarity">
    <text evidence="1">Belongs to the PrpD family.</text>
</comment>
<dbReference type="PANTHER" id="PTHR16943">
    <property type="entry name" value="2-METHYLCITRATE DEHYDRATASE-RELATED"/>
    <property type="match status" value="1"/>
</dbReference>